<organism evidence="5 6">
    <name type="scientific">Athelia psychrophila</name>
    <dbReference type="NCBI Taxonomy" id="1759441"/>
    <lineage>
        <taxon>Eukaryota</taxon>
        <taxon>Fungi</taxon>
        <taxon>Dikarya</taxon>
        <taxon>Basidiomycota</taxon>
        <taxon>Agaricomycotina</taxon>
        <taxon>Agaricomycetes</taxon>
        <taxon>Agaricomycetidae</taxon>
        <taxon>Atheliales</taxon>
        <taxon>Atheliaceae</taxon>
        <taxon>Athelia</taxon>
    </lineage>
</organism>
<feature type="repeat" description="WD" evidence="3">
    <location>
        <begin position="1359"/>
        <end position="1400"/>
    </location>
</feature>
<dbReference type="PROSITE" id="PS00678">
    <property type="entry name" value="WD_REPEATS_1"/>
    <property type="match status" value="7"/>
</dbReference>
<feature type="repeat" description="WD" evidence="3">
    <location>
        <begin position="1272"/>
        <end position="1313"/>
    </location>
</feature>
<dbReference type="SUPFAM" id="SSF52540">
    <property type="entry name" value="P-loop containing nucleoside triphosphate hydrolases"/>
    <property type="match status" value="1"/>
</dbReference>
<name>A0A166GI44_9AGAM</name>
<keyword evidence="1 3" id="KW-0853">WD repeat</keyword>
<dbReference type="Gene3D" id="3.40.50.300">
    <property type="entry name" value="P-loop containing nucleotide triphosphate hydrolases"/>
    <property type="match status" value="1"/>
</dbReference>
<dbReference type="Gene3D" id="2.130.10.10">
    <property type="entry name" value="YVTN repeat-like/Quinoprotein amine dehydrogenase"/>
    <property type="match status" value="5"/>
</dbReference>
<dbReference type="InterPro" id="IPR056884">
    <property type="entry name" value="NPHP3-like_N"/>
</dbReference>
<dbReference type="InterPro" id="IPR001680">
    <property type="entry name" value="WD40_rpt"/>
</dbReference>
<feature type="repeat" description="WD" evidence="3">
    <location>
        <begin position="918"/>
        <end position="959"/>
    </location>
</feature>
<dbReference type="PROSITE" id="PS50082">
    <property type="entry name" value="WD_REPEATS_2"/>
    <property type="match status" value="12"/>
</dbReference>
<feature type="domain" description="Nephrocystin 3-like N-terminal" evidence="4">
    <location>
        <begin position="368"/>
        <end position="529"/>
    </location>
</feature>
<dbReference type="InterPro" id="IPR036322">
    <property type="entry name" value="WD40_repeat_dom_sf"/>
</dbReference>
<feature type="repeat" description="WD" evidence="3">
    <location>
        <begin position="1047"/>
        <end position="1072"/>
    </location>
</feature>
<dbReference type="PANTHER" id="PTHR19848">
    <property type="entry name" value="WD40 REPEAT PROTEIN"/>
    <property type="match status" value="1"/>
</dbReference>
<gene>
    <name evidence="5" type="ORF">FIBSPDRAFT_792645</name>
</gene>
<feature type="repeat" description="WD" evidence="3">
    <location>
        <begin position="1444"/>
        <end position="1485"/>
    </location>
</feature>
<dbReference type="EMBL" id="KV417578">
    <property type="protein sequence ID" value="KZP17859.1"/>
    <property type="molecule type" value="Genomic_DNA"/>
</dbReference>
<feature type="repeat" description="WD" evidence="3">
    <location>
        <begin position="961"/>
        <end position="1002"/>
    </location>
</feature>
<keyword evidence="2" id="KW-0677">Repeat</keyword>
<dbReference type="SUPFAM" id="SSF50978">
    <property type="entry name" value="WD40 repeat-like"/>
    <property type="match status" value="2"/>
</dbReference>
<sequence length="1601" mass="175345">MTPSDKLMRGTITDFKCSKPLDSKFPKKSFYIKVTVEEERKGFKTSRVAGGGSVLSWGDSYIFRDIGLTGSSRICIEMFQRRYFRKNKRIGGFEDTIESLFKEGPSEVSRELRKDPDVPLLVSVTFSISTPPTGANFSHLRAEEGLPQDRKGLSEMNGAPSALGKTEAVAGMAVQAADTARSFDDVWSSLVKTLTIFAEITDKLAGVHPYAQAACSILSVVPKVLIAQTEFDNAICDLMKTMGDVHSFVQKSKALPRSELLVALSIVTVECVYLIRDYAETKNILERTVKQISPSLESKIPQYKAEFEKLQNQFLGLVSLDTGTRLIRCESLLDDMHMRSVIDELPHAPSATNQGKSCIPGTREVALDEIHQWINKPDGDDTARLLVLTGVAGVGKSAIANSIARHYDGLERLGSFVSFDRADQAKRHPGNLLSTVSRGIADLDPSWRKALYDAVEERRNQCLDSSPASQMENVILGPAKALAFVGPIVIVIDALDESGDASKRRSLLKALAKNASKLPPNFRILITSRLEDDIVQTFSDKLPHIQQKTIQTTDEATDADITKYIRKELFEFTKDLERHPKCSNGKWVKLLVNRSGHLFEWAATVCRVIQNGRKGFSSPELLLDTVAEGGDLDELYARILRQTFNDKAMPRFRLVLGGILAAKEPLPMASHSAILQSEGTEEDIVSMTVGPLGSLLHGVGQNEHPEVPIHARHTSFFDFLQDPKRSKEFFVDATKQDRNLVLGCLRVMKGELRFNICGLETSHLLNADIPDLPARLQSHITPHLMYACRFLAVHLQTTPYEKQVGKELEDLLHERFLHWVEVLSLTKIVHTASRSLSSILIWSQSHNADLAAFAQDAKMFVNVFAPAISQSAPHIYLSALPFAPKLSLVSQQYLPRYPSTIHLKSGGVQKWPAALRTFEGHKKSVRAVAYSLDGTHIVSGSSDKTIQIWDAETGEAVGESLKGHTGEIMSVAYSPDGTHIVSGSSDKTIRIWDAETGEAVGEPLRGHTNPIFSTAYSPDGKHIVSCSSDKTIRVWDAETGEAVGEPLRGNTDIIYSVAYSPDGKYIVSGSGDTDWGSIQIWDAETGKVVGKPLTGHMAWVIVVAYSPDGTRIASCSGDQEIRIWSAETGKTIRKPIRRSGGDANYVNSVAYSPNGMYIVSGWDDGMICVWDAETGEAIGEPFEGHTSHVNSVAYSPDGTGIVSCSNDGTVRVWNQDVEKGEAARTQLTENTSEWDSITYSPSGTHIVSVSGETICVWDAETGRALADSLQKSRGFYDATMAATFSSDGMRVISCNRDGDIQTWDSETGKSVKNAIKLDSGLGYDYAAYSSDRTRVAVQDLYNVIQVFDAETGKAMGRPSRNHINTVKCIAYPPAGTRIALGYDGGLIWVWDAETGDEVGEPFKHGRSVNSLAYSPDGKLIASGSDDCDIRMWDIETHTAVGGPLRGHTDAVMTVVWSPDGKYIISGSKDQTIRVWNAETGEAVGGPLRGHSDTVASIAYSPDGTRFASAATDKTIRFWDARRVAVVSEGSDTAPEFTDSSSPENGWILTSSSELLFWVPPWYRLGLLRPSNTAFIAGYAPVELDLTTGFLHGSNWQRCRAL</sequence>
<dbReference type="SMART" id="SM00320">
    <property type="entry name" value="WD40"/>
    <property type="match status" value="13"/>
</dbReference>
<dbReference type="Proteomes" id="UP000076532">
    <property type="component" value="Unassembled WGS sequence"/>
</dbReference>
<dbReference type="CDD" id="cd00200">
    <property type="entry name" value="WD40"/>
    <property type="match status" value="2"/>
</dbReference>
<keyword evidence="6" id="KW-1185">Reference proteome</keyword>
<feature type="repeat" description="WD" evidence="3">
    <location>
        <begin position="1182"/>
        <end position="1214"/>
    </location>
</feature>
<evidence type="ECO:0000313" key="5">
    <source>
        <dbReference type="EMBL" id="KZP17859.1"/>
    </source>
</evidence>
<evidence type="ECO:0000256" key="2">
    <source>
        <dbReference type="ARBA" id="ARBA00022737"/>
    </source>
</evidence>
<dbReference type="PANTHER" id="PTHR19848:SF8">
    <property type="entry name" value="F-BOX AND WD REPEAT DOMAIN CONTAINING 7"/>
    <property type="match status" value="1"/>
</dbReference>
<evidence type="ECO:0000256" key="3">
    <source>
        <dbReference type="PROSITE-ProRule" id="PRU00221"/>
    </source>
</evidence>
<dbReference type="PRINTS" id="PR00320">
    <property type="entry name" value="GPROTEINBRPT"/>
</dbReference>
<evidence type="ECO:0000313" key="6">
    <source>
        <dbReference type="Proteomes" id="UP000076532"/>
    </source>
</evidence>
<proteinExistence type="predicted"/>
<dbReference type="Pfam" id="PF00400">
    <property type="entry name" value="WD40"/>
    <property type="match status" value="10"/>
</dbReference>
<dbReference type="InterPro" id="IPR015943">
    <property type="entry name" value="WD40/YVTN_repeat-like_dom_sf"/>
</dbReference>
<evidence type="ECO:0000256" key="1">
    <source>
        <dbReference type="ARBA" id="ARBA00022574"/>
    </source>
</evidence>
<feature type="repeat" description="WD" evidence="3">
    <location>
        <begin position="1004"/>
        <end position="1045"/>
    </location>
</feature>
<feature type="repeat" description="WD" evidence="3">
    <location>
        <begin position="1401"/>
        <end position="1442"/>
    </location>
</feature>
<dbReference type="OrthoDB" id="538223at2759"/>
<protein>
    <submittedName>
        <fullName evidence="5">WD40 repeat-like protein</fullName>
    </submittedName>
</protein>
<dbReference type="PROSITE" id="PS50294">
    <property type="entry name" value="WD_REPEATS_REGION"/>
    <property type="match status" value="9"/>
</dbReference>
<dbReference type="InterPro" id="IPR020472">
    <property type="entry name" value="WD40_PAC1"/>
</dbReference>
<dbReference type="InterPro" id="IPR019775">
    <property type="entry name" value="WD40_repeat_CS"/>
</dbReference>
<feature type="repeat" description="WD" evidence="3">
    <location>
        <begin position="1139"/>
        <end position="1180"/>
    </location>
</feature>
<accession>A0A166GI44</accession>
<evidence type="ECO:0000259" key="4">
    <source>
        <dbReference type="Pfam" id="PF24883"/>
    </source>
</evidence>
<dbReference type="InterPro" id="IPR027417">
    <property type="entry name" value="P-loop_NTPase"/>
</dbReference>
<dbReference type="Pfam" id="PF24883">
    <property type="entry name" value="NPHP3_N"/>
    <property type="match status" value="1"/>
</dbReference>
<feature type="repeat" description="WD" evidence="3">
    <location>
        <begin position="1487"/>
        <end position="1528"/>
    </location>
</feature>
<reference evidence="5 6" key="1">
    <citation type="journal article" date="2016" name="Mol. Biol. Evol.">
        <title>Comparative Genomics of Early-Diverging Mushroom-Forming Fungi Provides Insights into the Origins of Lignocellulose Decay Capabilities.</title>
        <authorList>
            <person name="Nagy L.G."/>
            <person name="Riley R."/>
            <person name="Tritt A."/>
            <person name="Adam C."/>
            <person name="Daum C."/>
            <person name="Floudas D."/>
            <person name="Sun H."/>
            <person name="Yadav J.S."/>
            <person name="Pangilinan J."/>
            <person name="Larsson K.H."/>
            <person name="Matsuura K."/>
            <person name="Barry K."/>
            <person name="Labutti K."/>
            <person name="Kuo R."/>
            <person name="Ohm R.A."/>
            <person name="Bhattacharya S.S."/>
            <person name="Shirouzu T."/>
            <person name="Yoshinaga Y."/>
            <person name="Martin F.M."/>
            <person name="Grigoriev I.V."/>
            <person name="Hibbett D.S."/>
        </authorList>
    </citation>
    <scope>NUCLEOTIDE SEQUENCE [LARGE SCALE GENOMIC DNA]</scope>
    <source>
        <strain evidence="5 6">CBS 109695</strain>
    </source>
</reference>
<dbReference type="STRING" id="436010.A0A166GI44"/>
<feature type="repeat" description="WD" evidence="3">
    <location>
        <begin position="1093"/>
        <end position="1134"/>
    </location>
</feature>